<dbReference type="HOGENOM" id="CLU_1591378_0_0_7"/>
<feature type="signal peptide" evidence="1">
    <location>
        <begin position="1"/>
        <end position="19"/>
    </location>
</feature>
<dbReference type="AlphaFoldDB" id="K7Z8Q2"/>
<evidence type="ECO:0000256" key="1">
    <source>
        <dbReference type="SAM" id="SignalP"/>
    </source>
</evidence>
<keyword evidence="1" id="KW-0732">Signal</keyword>
<dbReference type="EMBL" id="CP002930">
    <property type="protein sequence ID" value="AFY00834.1"/>
    <property type="molecule type" value="Genomic_DNA"/>
</dbReference>
<reference evidence="2 3" key="1">
    <citation type="journal article" date="2012" name="BMC Genomics">
        <title>Genome analysis of a simultaneously predatory and prey-independent, novel Bdellovibrio bacteriovorus from the River Tiber, supports in silico predictions of both ancient and recent lateral gene transfer from diverse bacteria.</title>
        <authorList>
            <person name="Hobley L."/>
            <person name="Lerner T.R."/>
            <person name="Williams L.E."/>
            <person name="Lambert C."/>
            <person name="Till R."/>
            <person name="Milner D.S."/>
            <person name="Basford S.M."/>
            <person name="Capeness M.J."/>
            <person name="Fenton A.K."/>
            <person name="Atterbury R.J."/>
            <person name="Harris M.A."/>
            <person name="Sockett R.E."/>
        </authorList>
    </citation>
    <scope>NUCLEOTIDE SEQUENCE [LARGE SCALE GENOMIC DNA]</scope>
    <source>
        <strain evidence="2 3">Tiberius</strain>
    </source>
</reference>
<name>K7Z8Q2_BDEBC</name>
<evidence type="ECO:0000313" key="2">
    <source>
        <dbReference type="EMBL" id="AFY00834.1"/>
    </source>
</evidence>
<dbReference type="KEGG" id="bbat:Bdt_1134"/>
<organism evidence="2 3">
    <name type="scientific">Bdellovibrio bacteriovorus str. Tiberius</name>
    <dbReference type="NCBI Taxonomy" id="1069642"/>
    <lineage>
        <taxon>Bacteria</taxon>
        <taxon>Pseudomonadati</taxon>
        <taxon>Bdellovibrionota</taxon>
        <taxon>Bdellovibrionia</taxon>
        <taxon>Bdellovibrionales</taxon>
        <taxon>Pseudobdellovibrionaceae</taxon>
        <taxon>Bdellovibrio</taxon>
    </lineage>
</organism>
<accession>K7Z8Q2</accession>
<protein>
    <submittedName>
        <fullName evidence="2">Uncharacterized protein</fullName>
    </submittedName>
</protein>
<evidence type="ECO:0000313" key="3">
    <source>
        <dbReference type="Proteomes" id="UP000010074"/>
    </source>
</evidence>
<dbReference type="OrthoDB" id="5297344at2"/>
<gene>
    <name evidence="2" type="ORF">Bdt_1134</name>
</gene>
<dbReference type="PATRIC" id="fig|1069642.3.peg.1121"/>
<dbReference type="RefSeq" id="WP_015090300.1">
    <property type="nucleotide sequence ID" value="NC_019567.1"/>
</dbReference>
<feature type="chain" id="PRO_5003914116" evidence="1">
    <location>
        <begin position="20"/>
        <end position="170"/>
    </location>
</feature>
<sequence>MKKMIFALSLILAANTASAKVPGQKLSDLKELCALDAAQDDENAYENAFTTVSTLDIKEISSLTEAELIMTNAHLIGEEYTTANLTFAEIKALFSEGGDQHYNDLYIITFKSNVTGRIYTQVKSYPGDNPYALIFDTKKLKAVAHNGDDSIVLLTDNGSYSCWELSQAGK</sequence>
<proteinExistence type="predicted"/>
<dbReference type="Proteomes" id="UP000010074">
    <property type="component" value="Chromosome"/>
</dbReference>